<evidence type="ECO:0000313" key="3">
    <source>
        <dbReference type="Proteomes" id="UP001589753"/>
    </source>
</evidence>
<proteinExistence type="predicted"/>
<accession>A0ABV5LBK2</accession>
<feature type="region of interest" description="Disordered" evidence="1">
    <location>
        <begin position="37"/>
        <end position="63"/>
    </location>
</feature>
<comment type="caution">
    <text evidence="2">The sequence shown here is derived from an EMBL/GenBank/DDBJ whole genome shotgun (WGS) entry which is preliminary data.</text>
</comment>
<evidence type="ECO:0000313" key="2">
    <source>
        <dbReference type="EMBL" id="MFB9349550.1"/>
    </source>
</evidence>
<evidence type="ECO:0000256" key="1">
    <source>
        <dbReference type="SAM" id="MobiDB-lite"/>
    </source>
</evidence>
<organism evidence="2 3">
    <name type="scientific">Streptomyces heliomycini</name>
    <dbReference type="NCBI Taxonomy" id="284032"/>
    <lineage>
        <taxon>Bacteria</taxon>
        <taxon>Bacillati</taxon>
        <taxon>Actinomycetota</taxon>
        <taxon>Actinomycetes</taxon>
        <taxon>Kitasatosporales</taxon>
        <taxon>Streptomycetaceae</taxon>
        <taxon>Streptomyces</taxon>
    </lineage>
</organism>
<dbReference type="RefSeq" id="WP_380956217.1">
    <property type="nucleotide sequence ID" value="NZ_JBHMDI010000050.1"/>
</dbReference>
<keyword evidence="3" id="KW-1185">Reference proteome</keyword>
<reference evidence="2 3" key="1">
    <citation type="submission" date="2024-09" db="EMBL/GenBank/DDBJ databases">
        <authorList>
            <person name="Sun Q."/>
            <person name="Mori K."/>
        </authorList>
    </citation>
    <scope>NUCLEOTIDE SEQUENCE [LARGE SCALE GENOMIC DNA]</scope>
    <source>
        <strain evidence="2 3">JCM 9767</strain>
    </source>
</reference>
<dbReference type="Proteomes" id="UP001589753">
    <property type="component" value="Unassembled WGS sequence"/>
</dbReference>
<protein>
    <submittedName>
        <fullName evidence="2">Uncharacterized protein</fullName>
    </submittedName>
</protein>
<sequence>MQVSWSEAEGCRPTYLLAPTDPLHALIGILHNRLDTHPGSCRSPHVGEAPPCAPTASSTKGFHPIPHAALQRTLTGHTTRAASVAISPDGT</sequence>
<name>A0ABV5LBK2_9ACTN</name>
<gene>
    <name evidence="2" type="ORF">ACFFUA_19160</name>
</gene>
<dbReference type="EMBL" id="JBHMDI010000050">
    <property type="protein sequence ID" value="MFB9349550.1"/>
    <property type="molecule type" value="Genomic_DNA"/>
</dbReference>